<sequence length="675" mass="74020">MKEQKGYYAASWADIEVNMEDRVEVFRGDTAQIACMFKSSEGIGAMIIQWFYVTWLGEKQRLYYQDSTTKVPERGTPFTDRISVNDTGASGQVVLTISDVQLADELEFICLVKSLSEAPGEGRTKLKVFETPELPTIQGVQTGISVNDGGLSPIGSCLVTKGFPKPNITWYRNNTPLRNIDDEVEVIPSSTSESSGLYTVSSQLNMKVVKANKDDKFYCEITYFVPGGTRMTETNRINITVLYPSTEVSIWVDSPKGKIKEGDVVELHCQGNGNSPTEIITISHNRTGKIWDGKMLELHNVTRLHNGQYQCGIVELETMEEIRGVTSVFVNFLDAAVVMPKGTVLVNQGKELKATCNALSSLQTDTTWFKGHSLMLKDATFDTAGTYMCVVTVPEIEGMQASEVLHVKVQGPPKIMEQEHKKLEESVGNAVDLSCNVRGFPAPSVIWTTSDGKVIETATKEETEEGVHSVVSIEVTSDITAFCNATNEFGTDGVTFAIKATINTTTPATTTTTTTTSTTTPKPSSTGEGRGVIIAVVIICILLLAILGSTLYFLYKKGKICGRSGKQDLTKEKSSKDNIVVEMKSDNTEEAVLLEVNGEKRPPSEQAQTSRCLQASTTARLDQSYVMEKLSCLSVNIMMDGRDSNYSKLQLLAYPSFTSQKTSAVIQLEFDVNEK</sequence>
<evidence type="ECO:0000313" key="9">
    <source>
        <dbReference type="EMBL" id="TKS81058.1"/>
    </source>
</evidence>
<dbReference type="InterPro" id="IPR013783">
    <property type="entry name" value="Ig-like_fold"/>
</dbReference>
<keyword evidence="5" id="KW-1015">Disulfide bond</keyword>
<gene>
    <name evidence="9" type="ORF">D9C73_015162</name>
</gene>
<keyword evidence="3 7" id="KW-1133">Transmembrane helix</keyword>
<dbReference type="GO" id="GO:0035020">
    <property type="term" value="P:regulation of Rac protein signal transduction"/>
    <property type="evidence" value="ECO:0007669"/>
    <property type="project" value="TreeGrafter"/>
</dbReference>
<accession>A0A4U5V111</accession>
<evidence type="ECO:0000256" key="1">
    <source>
        <dbReference type="ARBA" id="ARBA00004167"/>
    </source>
</evidence>
<evidence type="ECO:0000256" key="5">
    <source>
        <dbReference type="ARBA" id="ARBA00023157"/>
    </source>
</evidence>
<feature type="domain" description="Ig-like" evidence="8">
    <location>
        <begin position="135"/>
        <end position="238"/>
    </location>
</feature>
<dbReference type="SMART" id="SM00409">
    <property type="entry name" value="IG"/>
    <property type="match status" value="4"/>
</dbReference>
<dbReference type="Pfam" id="PF07686">
    <property type="entry name" value="V-set"/>
    <property type="match status" value="1"/>
</dbReference>
<dbReference type="InterPro" id="IPR003599">
    <property type="entry name" value="Ig_sub"/>
</dbReference>
<dbReference type="AlphaFoldDB" id="A0A4U5V111"/>
<keyword evidence="4 7" id="KW-0472">Membrane</keyword>
<keyword evidence="2 7" id="KW-0812">Transmembrane</keyword>
<dbReference type="InterPro" id="IPR013098">
    <property type="entry name" value="Ig_I-set"/>
</dbReference>
<dbReference type="EMBL" id="CM014090">
    <property type="protein sequence ID" value="TKS81058.1"/>
    <property type="molecule type" value="Genomic_DNA"/>
</dbReference>
<dbReference type="GO" id="GO:0016020">
    <property type="term" value="C:membrane"/>
    <property type="evidence" value="ECO:0007669"/>
    <property type="project" value="UniProtKB-SubCell"/>
</dbReference>
<dbReference type="STRING" id="240159.A0A4U5V111"/>
<feature type="transmembrane region" description="Helical" evidence="7">
    <location>
        <begin position="532"/>
        <end position="555"/>
    </location>
</feature>
<dbReference type="InterPro" id="IPR007110">
    <property type="entry name" value="Ig-like_dom"/>
</dbReference>
<protein>
    <submittedName>
        <fullName evidence="9">MUC18 Gicerin Melanoma cell adhesion molecule Melanoma-associated antigen</fullName>
    </submittedName>
</protein>
<evidence type="ECO:0000313" key="10">
    <source>
        <dbReference type="Proteomes" id="UP000298787"/>
    </source>
</evidence>
<organism evidence="9 10">
    <name type="scientific">Collichthys lucidus</name>
    <name type="common">Big head croaker</name>
    <name type="synonym">Sciaena lucida</name>
    <dbReference type="NCBI Taxonomy" id="240159"/>
    <lineage>
        <taxon>Eukaryota</taxon>
        <taxon>Metazoa</taxon>
        <taxon>Chordata</taxon>
        <taxon>Craniata</taxon>
        <taxon>Vertebrata</taxon>
        <taxon>Euteleostomi</taxon>
        <taxon>Actinopterygii</taxon>
        <taxon>Neopterygii</taxon>
        <taxon>Teleostei</taxon>
        <taxon>Neoteleostei</taxon>
        <taxon>Acanthomorphata</taxon>
        <taxon>Eupercaria</taxon>
        <taxon>Sciaenidae</taxon>
        <taxon>Collichthys</taxon>
    </lineage>
</organism>
<dbReference type="CDD" id="cd00098">
    <property type="entry name" value="IgC1"/>
    <property type="match status" value="1"/>
</dbReference>
<name>A0A4U5V111_COLLU</name>
<evidence type="ECO:0000256" key="6">
    <source>
        <dbReference type="SAM" id="MobiDB-lite"/>
    </source>
</evidence>
<dbReference type="Pfam" id="PF08205">
    <property type="entry name" value="C2-set_2"/>
    <property type="match status" value="1"/>
</dbReference>
<dbReference type="InterPro" id="IPR036179">
    <property type="entry name" value="Ig-like_dom_sf"/>
</dbReference>
<evidence type="ECO:0000259" key="8">
    <source>
        <dbReference type="PROSITE" id="PS50835"/>
    </source>
</evidence>
<evidence type="ECO:0000256" key="4">
    <source>
        <dbReference type="ARBA" id="ARBA00023136"/>
    </source>
</evidence>
<dbReference type="InterPro" id="IPR013162">
    <property type="entry name" value="CD80_C2-set"/>
</dbReference>
<feature type="domain" description="Ig-like" evidence="8">
    <location>
        <begin position="334"/>
        <end position="406"/>
    </location>
</feature>
<dbReference type="InterPro" id="IPR013106">
    <property type="entry name" value="Ig_V-set"/>
</dbReference>
<dbReference type="Proteomes" id="UP000298787">
    <property type="component" value="Chromosome 13"/>
</dbReference>
<dbReference type="GO" id="GO:0043184">
    <property type="term" value="F:vascular endothelial growth factor receptor 2 binding"/>
    <property type="evidence" value="ECO:0007669"/>
    <property type="project" value="TreeGrafter"/>
</dbReference>
<dbReference type="PANTHER" id="PTHR45889:SF3">
    <property type="entry name" value="CELL ADHESION MOLECULE 4"/>
    <property type="match status" value="1"/>
</dbReference>
<dbReference type="GO" id="GO:0061041">
    <property type="term" value="P:regulation of wound healing"/>
    <property type="evidence" value="ECO:0007669"/>
    <property type="project" value="TreeGrafter"/>
</dbReference>
<dbReference type="GO" id="GO:0007156">
    <property type="term" value="P:homophilic cell adhesion via plasma membrane adhesion molecules"/>
    <property type="evidence" value="ECO:0007669"/>
    <property type="project" value="TreeGrafter"/>
</dbReference>
<evidence type="ECO:0000256" key="2">
    <source>
        <dbReference type="ARBA" id="ARBA00022692"/>
    </source>
</evidence>
<dbReference type="Pfam" id="PF07679">
    <property type="entry name" value="I-set"/>
    <property type="match status" value="1"/>
</dbReference>
<feature type="domain" description="Ig-like" evidence="8">
    <location>
        <begin position="13"/>
        <end position="127"/>
    </location>
</feature>
<feature type="domain" description="Ig-like" evidence="8">
    <location>
        <begin position="413"/>
        <end position="501"/>
    </location>
</feature>
<feature type="region of interest" description="Disordered" evidence="6">
    <location>
        <begin position="507"/>
        <end position="526"/>
    </location>
</feature>
<evidence type="ECO:0000256" key="3">
    <source>
        <dbReference type="ARBA" id="ARBA00022989"/>
    </source>
</evidence>
<dbReference type="SUPFAM" id="SSF48726">
    <property type="entry name" value="Immunoglobulin"/>
    <property type="match status" value="5"/>
</dbReference>
<dbReference type="GO" id="GO:0044291">
    <property type="term" value="C:cell-cell contact zone"/>
    <property type="evidence" value="ECO:0007669"/>
    <property type="project" value="TreeGrafter"/>
</dbReference>
<proteinExistence type="predicted"/>
<reference evidence="9 10" key="1">
    <citation type="submission" date="2019-01" db="EMBL/GenBank/DDBJ databases">
        <title>Genome Assembly of Collichthys lucidus.</title>
        <authorList>
            <person name="Cai M."/>
            <person name="Xiao S."/>
        </authorList>
    </citation>
    <scope>NUCLEOTIDE SEQUENCE [LARGE SCALE GENOMIC DNA]</scope>
    <source>
        <strain evidence="9">JT15FE1705JMU</strain>
        <tissue evidence="9">Muscle</tissue>
    </source>
</reference>
<comment type="subcellular location">
    <subcellularLocation>
        <location evidence="1">Membrane</location>
        <topology evidence="1">Single-pass membrane protein</topology>
    </subcellularLocation>
</comment>
<feature type="domain" description="Ig-like" evidence="8">
    <location>
        <begin position="244"/>
        <end position="311"/>
    </location>
</feature>
<evidence type="ECO:0000256" key="7">
    <source>
        <dbReference type="SAM" id="Phobius"/>
    </source>
</evidence>
<dbReference type="PANTHER" id="PTHR45889">
    <property type="entry name" value="IG-LIKE DOMAIN-CONTAINING PROTEIN"/>
    <property type="match status" value="1"/>
</dbReference>
<dbReference type="Gene3D" id="2.60.40.10">
    <property type="entry name" value="Immunoglobulins"/>
    <property type="match status" value="4"/>
</dbReference>
<keyword evidence="10" id="KW-1185">Reference proteome</keyword>
<dbReference type="PROSITE" id="PS50835">
    <property type="entry name" value="IG_LIKE"/>
    <property type="match status" value="5"/>
</dbReference>